<dbReference type="Proteomes" id="UP000075357">
    <property type="component" value="Unassembled WGS sequence"/>
</dbReference>
<feature type="region of interest" description="Disordered" evidence="1">
    <location>
        <begin position="77"/>
        <end position="97"/>
    </location>
</feature>
<organism evidence="2 3">
    <name type="scientific">Microbacterium laevaniformans</name>
    <dbReference type="NCBI Taxonomy" id="36807"/>
    <lineage>
        <taxon>Bacteria</taxon>
        <taxon>Bacillati</taxon>
        <taxon>Actinomycetota</taxon>
        <taxon>Actinomycetes</taxon>
        <taxon>Micrococcales</taxon>
        <taxon>Microbacteriaceae</taxon>
        <taxon>Microbacterium</taxon>
    </lineage>
</organism>
<dbReference type="EMBL" id="LRAD01000007">
    <property type="protein sequence ID" value="KXZ61804.1"/>
    <property type="molecule type" value="Genomic_DNA"/>
</dbReference>
<evidence type="ECO:0000256" key="1">
    <source>
        <dbReference type="SAM" id="MobiDB-lite"/>
    </source>
</evidence>
<evidence type="ECO:0000313" key="3">
    <source>
        <dbReference type="Proteomes" id="UP000075357"/>
    </source>
</evidence>
<keyword evidence="3" id="KW-1185">Reference proteome</keyword>
<feature type="compositionally biased region" description="Acidic residues" evidence="1">
    <location>
        <begin position="85"/>
        <end position="97"/>
    </location>
</feature>
<accession>A0A150HIP7</accession>
<dbReference type="AlphaFoldDB" id="A0A150HIP7"/>
<gene>
    <name evidence="2" type="ORF">Mlaev_00177</name>
</gene>
<dbReference type="PATRIC" id="fig|36807.3.peg.181"/>
<feature type="region of interest" description="Disordered" evidence="1">
    <location>
        <begin position="1"/>
        <end position="54"/>
    </location>
</feature>
<proteinExistence type="predicted"/>
<reference evidence="2 3" key="1">
    <citation type="submission" date="2016-01" db="EMBL/GenBank/DDBJ databases">
        <title>Draft genome sequences of Microbacterium laevaniformans LCDC 91-0039 and the type strain of Microbacterium hominis LCDC 84-209.</title>
        <authorList>
            <person name="Bernier A.-M."/>
            <person name="Bernard K."/>
        </authorList>
    </citation>
    <scope>NUCLEOTIDE SEQUENCE [LARGE SCALE GENOMIC DNA]</scope>
    <source>
        <strain evidence="2 3">LCDC 91-0039</strain>
    </source>
</reference>
<feature type="compositionally biased region" description="Pro residues" evidence="1">
    <location>
        <begin position="37"/>
        <end position="53"/>
    </location>
</feature>
<sequence length="97" mass="10101">MILRAAGARQRRVAHNGPMGIFQSRPEDPSQWGGLPADPPDQPQPAEVLPPPVDDLGVFGAAGVAISVPVETFLPHAAPSADADRDGDDESVDLDSP</sequence>
<protein>
    <submittedName>
        <fullName evidence="2">Uncharacterized protein</fullName>
    </submittedName>
</protein>
<evidence type="ECO:0000313" key="2">
    <source>
        <dbReference type="EMBL" id="KXZ61804.1"/>
    </source>
</evidence>
<dbReference type="STRING" id="36807.Mlaev_00177"/>
<comment type="caution">
    <text evidence="2">The sequence shown here is derived from an EMBL/GenBank/DDBJ whole genome shotgun (WGS) entry which is preliminary data.</text>
</comment>
<name>A0A150HIP7_9MICO</name>